<reference evidence="5" key="7">
    <citation type="submission" date="2021-10" db="EMBL/GenBank/DDBJ databases">
        <title>Collection of gut derived symbiotic bacterial strains cultured from healthy donors.</title>
        <authorList>
            <person name="Lin H."/>
            <person name="Littmann E."/>
            <person name="Kohout C."/>
            <person name="Pamer E.G."/>
        </authorList>
    </citation>
    <scope>NUCLEOTIDE SEQUENCE</scope>
    <source>
        <strain evidence="5">DFI.2.94</strain>
    </source>
</reference>
<evidence type="ECO:0000313" key="14">
    <source>
        <dbReference type="EMBL" id="WET63913.1"/>
    </source>
</evidence>
<evidence type="ECO:0000313" key="15">
    <source>
        <dbReference type="Proteomes" id="UP000095332"/>
    </source>
</evidence>
<dbReference type="Proteomes" id="UP000315827">
    <property type="component" value="Unassembled WGS sequence"/>
</dbReference>
<keyword evidence="5" id="KW-0067">ATP-binding</keyword>
<evidence type="ECO:0000313" key="4">
    <source>
        <dbReference type="EMBL" id="CUQ17727.1"/>
    </source>
</evidence>
<dbReference type="Proteomes" id="UP000284660">
    <property type="component" value="Unassembled WGS sequence"/>
</dbReference>
<dbReference type="InterPro" id="IPR003593">
    <property type="entry name" value="AAA+_ATPase"/>
</dbReference>
<dbReference type="SUPFAM" id="SSF52540">
    <property type="entry name" value="P-loop containing nucleoside triphosphate hydrolases"/>
    <property type="match status" value="1"/>
</dbReference>
<reference evidence="12 20" key="5">
    <citation type="submission" date="2019-04" db="EMBL/GenBank/DDBJ databases">
        <title>Microbes associate with the intestines of laboratory mice.</title>
        <authorList>
            <person name="Navarre W."/>
            <person name="Wong E."/>
            <person name="Huang K."/>
            <person name="Tropini C."/>
            <person name="Ng K."/>
            <person name="Yu B."/>
        </authorList>
    </citation>
    <scope>NUCLEOTIDE SEQUENCE [LARGE SCALE GENOMIC DNA]</scope>
    <source>
        <strain evidence="12 20">NM39_I3</strain>
    </source>
</reference>
<evidence type="ECO:0000313" key="3">
    <source>
        <dbReference type="EMBL" id="CUN39434.1"/>
    </source>
</evidence>
<dbReference type="EMBL" id="WKMO01000012">
    <property type="protein sequence ID" value="MSB74428.1"/>
    <property type="molecule type" value="Genomic_DNA"/>
</dbReference>
<reference evidence="14" key="9">
    <citation type="submission" date="2023-03" db="EMBL/GenBank/DDBJ databases">
        <title>Parabacteroides distasonis, a bacteria resistant against UC.</title>
        <authorList>
            <person name="Dai W."/>
        </authorList>
    </citation>
    <scope>NUCLEOTIDE SEQUENCE</scope>
    <source>
        <strain evidence="14">F1-28</strain>
    </source>
</reference>
<dbReference type="OrthoDB" id="9768467at2"/>
<accession>A0A173WJ75</accession>
<dbReference type="InterPro" id="IPR041682">
    <property type="entry name" value="AAA_14"/>
</dbReference>
<evidence type="ECO:0000259" key="1">
    <source>
        <dbReference type="SMART" id="SM00382"/>
    </source>
</evidence>
<keyword evidence="5" id="KW-0547">Nucleotide-binding</keyword>
<evidence type="ECO:0000313" key="8">
    <source>
        <dbReference type="EMBL" id="MRZ05300.1"/>
    </source>
</evidence>
<reference evidence="11 18" key="3">
    <citation type="submission" date="2018-09" db="EMBL/GenBank/DDBJ databases">
        <title>Murine metabolic-syndrome-specific gut microbial biobank.</title>
        <authorList>
            <person name="Liu C."/>
        </authorList>
    </citation>
    <scope>NUCLEOTIDE SEQUENCE [LARGE SCALE GENOMIC DNA]</scope>
    <source>
        <strain evidence="11 18">8-P5</strain>
    </source>
</reference>
<evidence type="ECO:0000313" key="17">
    <source>
        <dbReference type="Proteomes" id="UP000095591"/>
    </source>
</evidence>
<dbReference type="OMA" id="PNWNQEL"/>
<evidence type="ECO:0000313" key="23">
    <source>
        <dbReference type="Proteomes" id="UP000450599"/>
    </source>
</evidence>
<dbReference type="PANTHER" id="PTHR42990">
    <property type="entry name" value="ATPASE"/>
    <property type="match status" value="1"/>
</dbReference>
<dbReference type="EMBL" id="JAJCNI010000005">
    <property type="protein sequence ID" value="MCB6517313.1"/>
    <property type="molecule type" value="Genomic_DNA"/>
</dbReference>
<evidence type="ECO:0000313" key="13">
    <source>
        <dbReference type="EMBL" id="TWV62933.1"/>
    </source>
</evidence>
<dbReference type="GO" id="GO:0005524">
    <property type="term" value="F:ATP binding"/>
    <property type="evidence" value="ECO:0007669"/>
    <property type="project" value="UniProtKB-KW"/>
</dbReference>
<evidence type="ECO:0000313" key="5">
    <source>
        <dbReference type="EMBL" id="MCB6517313.1"/>
    </source>
</evidence>
<reference evidence="15 16" key="1">
    <citation type="submission" date="2015-09" db="EMBL/GenBank/DDBJ databases">
        <authorList>
            <consortium name="Pathogen Informatics"/>
        </authorList>
    </citation>
    <scope>NUCLEOTIDE SEQUENCE [LARGE SCALE GENOMIC DNA]</scope>
    <source>
        <strain evidence="3 16">2789STDY5608822</strain>
        <strain evidence="2 17">2789STDY5608872</strain>
        <strain evidence="4 15">2789STDY5834948</strain>
    </source>
</reference>
<evidence type="ECO:0000313" key="20">
    <source>
        <dbReference type="Proteomes" id="UP000310032"/>
    </source>
</evidence>
<evidence type="ECO:0000313" key="19">
    <source>
        <dbReference type="Proteomes" id="UP000284660"/>
    </source>
</evidence>
<dbReference type="EMBL" id="CYYK01000001">
    <property type="protein sequence ID" value="CUN39434.1"/>
    <property type="molecule type" value="Genomic_DNA"/>
</dbReference>
<reference evidence="6" key="8">
    <citation type="submission" date="2023-01" db="EMBL/GenBank/DDBJ databases">
        <title>Human gut microbiome strain richness.</title>
        <authorList>
            <person name="Chen-Liaw A."/>
        </authorList>
    </citation>
    <scope>NUCLEOTIDE SEQUENCE</scope>
    <source>
        <strain evidence="6">D35st1_E5_D35t1_190705</strain>
    </source>
</reference>
<dbReference type="Proteomes" id="UP000310032">
    <property type="component" value="Unassembled WGS sequence"/>
</dbReference>
<evidence type="ECO:0000313" key="6">
    <source>
        <dbReference type="EMBL" id="MDB9138988.1"/>
    </source>
</evidence>
<dbReference type="Proteomes" id="UP000278164">
    <property type="component" value="Unassembled WGS sequence"/>
</dbReference>
<protein>
    <submittedName>
        <fullName evidence="8">AAA family ATPase</fullName>
    </submittedName>
    <submittedName>
        <fullName evidence="5">ATP-binding protein</fullName>
    </submittedName>
</protein>
<name>A0A173WJ75_PARDI</name>
<dbReference type="Pfam" id="PF13173">
    <property type="entry name" value="AAA_14"/>
    <property type="match status" value="1"/>
</dbReference>
<dbReference type="EMBL" id="QSJN01000002">
    <property type="protein sequence ID" value="RHD77349.1"/>
    <property type="molecule type" value="Genomic_DNA"/>
</dbReference>
<reference evidence="22 23" key="4">
    <citation type="journal article" date="2019" name="Nat. Med.">
        <title>A library of human gut bacterial isolates paired with longitudinal multiomics data enables mechanistic microbiome research.</title>
        <authorList>
            <person name="Poyet M."/>
            <person name="Groussin M."/>
            <person name="Gibbons S.M."/>
            <person name="Avila-Pacheco J."/>
            <person name="Jiang X."/>
            <person name="Kearney S.M."/>
            <person name="Perrotta A.R."/>
            <person name="Berdy B."/>
            <person name="Zhao S."/>
            <person name="Lieberman T.D."/>
            <person name="Swanson P.K."/>
            <person name="Smith M."/>
            <person name="Roesemann S."/>
            <person name="Alexander J.E."/>
            <person name="Rich S.A."/>
            <person name="Livny J."/>
            <person name="Vlamakis H."/>
            <person name="Clish C."/>
            <person name="Bullock K."/>
            <person name="Deik A."/>
            <person name="Scott J."/>
            <person name="Pierce K.A."/>
            <person name="Xavier R.J."/>
            <person name="Alm E.J."/>
        </authorList>
    </citation>
    <scope>NUCLEOTIDE SEQUENCE [LARGE SCALE GENOMIC DNA]</scope>
    <source>
        <strain evidence="8 24">BIOML-A10</strain>
        <strain evidence="7 23">BIOML-A11</strain>
        <strain evidence="9 22">BIOML-A20</strain>
    </source>
</reference>
<dbReference type="Proteomes" id="UP001198806">
    <property type="component" value="Unassembled WGS sequence"/>
</dbReference>
<dbReference type="Proteomes" id="UP000095591">
    <property type="component" value="Unassembled WGS sequence"/>
</dbReference>
<dbReference type="PANTHER" id="PTHR42990:SF1">
    <property type="entry name" value="AAA+ ATPASE DOMAIN-CONTAINING PROTEIN"/>
    <property type="match status" value="1"/>
</dbReference>
<evidence type="ECO:0000313" key="18">
    <source>
        <dbReference type="Proteomes" id="UP000278164"/>
    </source>
</evidence>
<dbReference type="EMBL" id="RAYI01000006">
    <property type="protein sequence ID" value="RLT74600.1"/>
    <property type="molecule type" value="Genomic_DNA"/>
</dbReference>
<dbReference type="InterPro" id="IPR027417">
    <property type="entry name" value="P-loop_NTPase"/>
</dbReference>
<evidence type="ECO:0000313" key="22">
    <source>
        <dbReference type="Proteomes" id="UP000441609"/>
    </source>
</evidence>
<sequence>METLFRSFRTQLEHTSTEVVRFLHDQIAWDSRLVAILGARGVGKTTLLLQHIKLYDREDESLYVTADDFYFTKYRLFDMAYQFYNLGGKKLYIDEIHKYKDWSREVKNIYDQIPGLQVIYTGSSILDLEKGGADLSRRKVEYRLPGLSFREYLNISQGWQLPSYSLEEILAGKVEFPYKEARPLKLFNDYLSTGYYPFFQDTEYLLRLRSVINQMVESDIPIFADMTVASAVKLKKLLYVLAQSVPFKPNYTKLARDLDISRNVLPDYMSYLEKAGLVNLLREKAQGLKLLEKVEKIYLNNTNLAYALSEQVPDIGSVRETVFLSWMRVVCFVTSSAISDFEIDGRTFEIGGKNKTRQQIKQAADGYVVKDDIEYAFRNMIPLWMFGFIY</sequence>
<evidence type="ECO:0000313" key="16">
    <source>
        <dbReference type="Proteomes" id="UP000095455"/>
    </source>
</evidence>
<dbReference type="Proteomes" id="UP000095455">
    <property type="component" value="Unassembled WGS sequence"/>
</dbReference>
<dbReference type="EMBL" id="CP120353">
    <property type="protein sequence ID" value="WET63913.1"/>
    <property type="molecule type" value="Genomic_DNA"/>
</dbReference>
<dbReference type="AlphaFoldDB" id="A0A173WJ75"/>
<dbReference type="Proteomes" id="UP001221009">
    <property type="component" value="Chromosome"/>
</dbReference>
<dbReference type="Proteomes" id="UP000471216">
    <property type="component" value="Unassembled WGS sequence"/>
</dbReference>
<evidence type="ECO:0000313" key="24">
    <source>
        <dbReference type="Proteomes" id="UP000471216"/>
    </source>
</evidence>
<evidence type="ECO:0000313" key="2">
    <source>
        <dbReference type="EMBL" id="CUM96292.1"/>
    </source>
</evidence>
<dbReference type="RefSeq" id="WP_005859561.1">
    <property type="nucleotide sequence ID" value="NZ_AP019729.1"/>
</dbReference>
<dbReference type="EMBL" id="CZBM01000005">
    <property type="protein sequence ID" value="CUQ17727.1"/>
    <property type="molecule type" value="Genomic_DNA"/>
</dbReference>
<dbReference type="Proteomes" id="UP000450599">
    <property type="component" value="Unassembled WGS sequence"/>
</dbReference>
<evidence type="ECO:0000313" key="11">
    <source>
        <dbReference type="EMBL" id="RLT74600.1"/>
    </source>
</evidence>
<dbReference type="Proteomes" id="UP000095332">
    <property type="component" value="Unassembled WGS sequence"/>
</dbReference>
<evidence type="ECO:0000313" key="12">
    <source>
        <dbReference type="EMBL" id="TGY62919.1"/>
    </source>
</evidence>
<dbReference type="EMBL" id="WKMW01000005">
    <property type="protein sequence ID" value="MRY83959.1"/>
    <property type="molecule type" value="Genomic_DNA"/>
</dbReference>
<dbReference type="Proteomes" id="UP001211522">
    <property type="component" value="Unassembled WGS sequence"/>
</dbReference>
<dbReference type="EMBL" id="WKMX01000003">
    <property type="protein sequence ID" value="MRZ05300.1"/>
    <property type="molecule type" value="Genomic_DNA"/>
</dbReference>
<feature type="domain" description="AAA+ ATPase" evidence="1">
    <location>
        <begin position="30"/>
        <end position="146"/>
    </location>
</feature>
<dbReference type="InterPro" id="IPR025420">
    <property type="entry name" value="DUF4143"/>
</dbReference>
<dbReference type="EMBL" id="CYXP01000002">
    <property type="protein sequence ID" value="CUM96292.1"/>
    <property type="molecule type" value="Genomic_DNA"/>
</dbReference>
<dbReference type="EMBL" id="SRYM01000003">
    <property type="protein sequence ID" value="TGY62919.1"/>
    <property type="molecule type" value="Genomic_DNA"/>
</dbReference>
<dbReference type="SMART" id="SM00382">
    <property type="entry name" value="AAA"/>
    <property type="match status" value="1"/>
</dbReference>
<gene>
    <name evidence="11" type="ORF">D7V78_04315</name>
    <name evidence="10" type="ORF">DW782_05215</name>
    <name evidence="12" type="ORF">E5342_02050</name>
    <name evidence="3" type="ORF">ERS852380_00241</name>
    <name evidence="2" type="ORF">ERS852429_01325</name>
    <name evidence="4" type="ORF">ERS852560_01633</name>
    <name evidence="13" type="ORF">FSA05_07855</name>
    <name evidence="8" type="ORF">GKD54_03515</name>
    <name evidence="7" type="ORF">GKD58_06800</name>
    <name evidence="9" type="ORF">GKD70_14250</name>
    <name evidence="5" type="ORF">LI194_05825</name>
    <name evidence="14" type="ORF">P2T59_19760</name>
    <name evidence="6" type="ORF">PN612_10750</name>
</gene>
<evidence type="ECO:0000313" key="9">
    <source>
        <dbReference type="EMBL" id="MSB74428.1"/>
    </source>
</evidence>
<evidence type="ECO:0000313" key="7">
    <source>
        <dbReference type="EMBL" id="MRY83959.1"/>
    </source>
</evidence>
<dbReference type="EMBL" id="JAQMPX010000073">
    <property type="protein sequence ID" value="MDB9138988.1"/>
    <property type="molecule type" value="Genomic_DNA"/>
</dbReference>
<evidence type="ECO:0000313" key="21">
    <source>
        <dbReference type="Proteomes" id="UP000315827"/>
    </source>
</evidence>
<dbReference type="DNASU" id="5308596"/>
<dbReference type="Proteomes" id="UP000441609">
    <property type="component" value="Unassembled WGS sequence"/>
</dbReference>
<reference evidence="13 21" key="6">
    <citation type="submission" date="2019-07" db="EMBL/GenBank/DDBJ databases">
        <title>Genome sequencing of Parabacteroides distasonis iSURF_7.</title>
        <authorList>
            <person name="Degefu H.N."/>
            <person name="Ruoff K.L."/>
            <person name="Price C.E."/>
            <person name="Valls R.A."/>
            <person name="O'Toole G.A."/>
        </authorList>
    </citation>
    <scope>NUCLEOTIDE SEQUENCE [LARGE SCALE GENOMIC DNA]</scope>
    <source>
        <strain evidence="13 21">CFPLTA003_1B</strain>
    </source>
</reference>
<dbReference type="Pfam" id="PF13635">
    <property type="entry name" value="DUF4143"/>
    <property type="match status" value="1"/>
</dbReference>
<dbReference type="EMBL" id="VOHW01000003">
    <property type="protein sequence ID" value="TWV62933.1"/>
    <property type="molecule type" value="Genomic_DNA"/>
</dbReference>
<reference evidence="10 19" key="2">
    <citation type="submission" date="2018-08" db="EMBL/GenBank/DDBJ databases">
        <title>A genome reference for cultivated species of the human gut microbiota.</title>
        <authorList>
            <person name="Zou Y."/>
            <person name="Xue W."/>
            <person name="Luo G."/>
        </authorList>
    </citation>
    <scope>NUCLEOTIDE SEQUENCE [LARGE SCALE GENOMIC DNA]</scope>
    <source>
        <strain evidence="10 19">AM30-4</strain>
    </source>
</reference>
<evidence type="ECO:0000313" key="10">
    <source>
        <dbReference type="EMBL" id="RHD77349.1"/>
    </source>
</evidence>
<organism evidence="8 24">
    <name type="scientific">Parabacteroides distasonis</name>
    <dbReference type="NCBI Taxonomy" id="823"/>
    <lineage>
        <taxon>Bacteria</taxon>
        <taxon>Pseudomonadati</taxon>
        <taxon>Bacteroidota</taxon>
        <taxon>Bacteroidia</taxon>
        <taxon>Bacteroidales</taxon>
        <taxon>Tannerellaceae</taxon>
        <taxon>Parabacteroides</taxon>
    </lineage>
</organism>
<proteinExistence type="predicted"/>
<dbReference type="GeneID" id="93523502"/>